<dbReference type="SUPFAM" id="SSF51445">
    <property type="entry name" value="(Trans)glycosidases"/>
    <property type="match status" value="1"/>
</dbReference>
<name>A0A0D6QRG0_ARACU</name>
<dbReference type="GO" id="GO:0004568">
    <property type="term" value="F:chitinase activity"/>
    <property type="evidence" value="ECO:0007669"/>
    <property type="project" value="TreeGrafter"/>
</dbReference>
<evidence type="ECO:0000256" key="3">
    <source>
        <dbReference type="ARBA" id="ARBA00022801"/>
    </source>
</evidence>
<evidence type="ECO:0000256" key="1">
    <source>
        <dbReference type="ARBA" id="ARBA00008682"/>
    </source>
</evidence>
<dbReference type="SUPFAM" id="SSF54556">
    <property type="entry name" value="Chitinase insertion domain"/>
    <property type="match status" value="1"/>
</dbReference>
<dbReference type="SMART" id="SM00636">
    <property type="entry name" value="Glyco_18"/>
    <property type="match status" value="1"/>
</dbReference>
<sequence>MMRAQSLLILRLTILLIHSSAESRCVSESNKYVKSAYWPSHTVSYMPPSSINAALYTHIIYGFADLNDQTFEVNVSSNDQNIIKEFTPTVLKKNPCVKTLISIDGGGSNSIAFALMVSNAYRRKVFIKSAIALARRHGFHGLDLDWEFPQNTTEMDNFGTLFSEWRHNIEVEATSSGRPPLLLTAAVYFAQRFFLWGKLRAYPTSSIVRNLDWVNVMCYDYHGKWDTSSTGAHSALYDPTSNISTSYGIESWLESGLPPQKVVMGMPLYGRSWILKSRNETVIGAPAVAAGPKQNLSNETGVMFSEIEDFIREKNATEVFDKVTVSAYSYAGDVGWLRQRRISCRKDPVR</sequence>
<feature type="chain" id="PRO_5002311491" description="GH18 domain-containing protein" evidence="6">
    <location>
        <begin position="24"/>
        <end position="350"/>
    </location>
</feature>
<keyword evidence="4" id="KW-0325">Glycoprotein</keyword>
<dbReference type="InterPro" id="IPR029070">
    <property type="entry name" value="Chitinase_insertion_sf"/>
</dbReference>
<evidence type="ECO:0000256" key="5">
    <source>
        <dbReference type="ARBA" id="ARBA00023295"/>
    </source>
</evidence>
<dbReference type="InterPro" id="IPR011583">
    <property type="entry name" value="Chitinase_II/V-like_cat"/>
</dbReference>
<keyword evidence="3" id="KW-0378">Hydrolase</keyword>
<evidence type="ECO:0000313" key="8">
    <source>
        <dbReference type="EMBL" id="JAG93702.1"/>
    </source>
</evidence>
<dbReference type="PROSITE" id="PS51910">
    <property type="entry name" value="GH18_2"/>
    <property type="match status" value="1"/>
</dbReference>
<dbReference type="InterPro" id="IPR001223">
    <property type="entry name" value="Glyco_hydro18_cat"/>
</dbReference>
<dbReference type="PANTHER" id="PTHR11177">
    <property type="entry name" value="CHITINASE"/>
    <property type="match status" value="1"/>
</dbReference>
<dbReference type="FunFam" id="3.10.50.10:FF:000003">
    <property type="entry name" value="Class V chitinase CHIT5b"/>
    <property type="match status" value="1"/>
</dbReference>
<dbReference type="CDD" id="cd02879">
    <property type="entry name" value="GH18_plant_chitinase_class_V"/>
    <property type="match status" value="1"/>
</dbReference>
<proteinExistence type="inferred from homology"/>
<keyword evidence="2 6" id="KW-0732">Signal</keyword>
<evidence type="ECO:0000259" key="7">
    <source>
        <dbReference type="PROSITE" id="PS51910"/>
    </source>
</evidence>
<dbReference type="Pfam" id="PF00704">
    <property type="entry name" value="Glyco_hydro_18"/>
    <property type="match status" value="1"/>
</dbReference>
<dbReference type="GO" id="GO:0005975">
    <property type="term" value="P:carbohydrate metabolic process"/>
    <property type="evidence" value="ECO:0007669"/>
    <property type="project" value="InterPro"/>
</dbReference>
<keyword evidence="5" id="KW-0326">Glycosidase</keyword>
<dbReference type="InterPro" id="IPR050314">
    <property type="entry name" value="Glycosyl_Hydrlase_18"/>
</dbReference>
<dbReference type="PANTHER" id="PTHR11177:SF317">
    <property type="entry name" value="CHITINASE 12-RELATED"/>
    <property type="match status" value="1"/>
</dbReference>
<evidence type="ECO:0000256" key="6">
    <source>
        <dbReference type="SAM" id="SignalP"/>
    </source>
</evidence>
<reference evidence="8" key="1">
    <citation type="submission" date="2015-03" db="EMBL/GenBank/DDBJ databases">
        <title>A transcriptome of Araucaria cunninghamii, an australian fine timber species.</title>
        <authorList>
            <person name="Jing Yi C.J.Y."/>
            <person name="Yin San L.Y.S."/>
            <person name="Abdul Karim S.S."/>
            <person name="Wan Azmi N.N."/>
            <person name="Hercus R.R."/>
            <person name="Croft L.L."/>
        </authorList>
    </citation>
    <scope>NUCLEOTIDE SEQUENCE</scope>
    <source>
        <strain evidence="8">MI0301</strain>
        <tissue evidence="8">Leaf</tissue>
    </source>
</reference>
<organism evidence="8">
    <name type="scientific">Araucaria cunninghamii</name>
    <name type="common">Hoop pine</name>
    <name type="synonym">Moreton Bay pine</name>
    <dbReference type="NCBI Taxonomy" id="56994"/>
    <lineage>
        <taxon>Eukaryota</taxon>
        <taxon>Viridiplantae</taxon>
        <taxon>Streptophyta</taxon>
        <taxon>Embryophyta</taxon>
        <taxon>Tracheophyta</taxon>
        <taxon>Spermatophyta</taxon>
        <taxon>Pinopsida</taxon>
        <taxon>Pinidae</taxon>
        <taxon>Conifers II</taxon>
        <taxon>Araucariales</taxon>
        <taxon>Araucariaceae</taxon>
        <taxon>Araucaria</taxon>
    </lineage>
</organism>
<feature type="domain" description="GH18" evidence="7">
    <location>
        <begin position="32"/>
        <end position="350"/>
    </location>
</feature>
<dbReference type="Gene3D" id="3.10.50.10">
    <property type="match status" value="1"/>
</dbReference>
<accession>A0A0D6QRG0</accession>
<comment type="similarity">
    <text evidence="1">Belongs to the glycosyl hydrolase 18 family. Chitinase class V subfamily.</text>
</comment>
<dbReference type="GO" id="GO:0008061">
    <property type="term" value="F:chitin binding"/>
    <property type="evidence" value="ECO:0007669"/>
    <property type="project" value="InterPro"/>
</dbReference>
<evidence type="ECO:0000256" key="4">
    <source>
        <dbReference type="ARBA" id="ARBA00023180"/>
    </source>
</evidence>
<dbReference type="GO" id="GO:0006032">
    <property type="term" value="P:chitin catabolic process"/>
    <property type="evidence" value="ECO:0007669"/>
    <property type="project" value="TreeGrafter"/>
</dbReference>
<feature type="signal peptide" evidence="6">
    <location>
        <begin position="1"/>
        <end position="23"/>
    </location>
</feature>
<dbReference type="GO" id="GO:0005576">
    <property type="term" value="C:extracellular region"/>
    <property type="evidence" value="ECO:0007669"/>
    <property type="project" value="TreeGrafter"/>
</dbReference>
<dbReference type="Gene3D" id="3.20.20.80">
    <property type="entry name" value="Glycosidases"/>
    <property type="match status" value="1"/>
</dbReference>
<dbReference type="InterPro" id="IPR017853">
    <property type="entry name" value="GH"/>
</dbReference>
<dbReference type="EMBL" id="GCKF01045895">
    <property type="protein sequence ID" value="JAG93702.1"/>
    <property type="molecule type" value="Transcribed_RNA"/>
</dbReference>
<evidence type="ECO:0000256" key="2">
    <source>
        <dbReference type="ARBA" id="ARBA00022729"/>
    </source>
</evidence>
<dbReference type="AlphaFoldDB" id="A0A0D6QRG0"/>
<protein>
    <recommendedName>
        <fullName evidence="7">GH18 domain-containing protein</fullName>
    </recommendedName>
</protein>